<feature type="transmembrane region" description="Helical" evidence="6">
    <location>
        <begin position="150"/>
        <end position="171"/>
    </location>
</feature>
<keyword evidence="6" id="KW-0813">Transport</keyword>
<comment type="similarity">
    <text evidence="6">Belongs to the ABC-2 integral membrane protein family.</text>
</comment>
<evidence type="ECO:0000256" key="2">
    <source>
        <dbReference type="ARBA" id="ARBA00022692"/>
    </source>
</evidence>
<keyword evidence="2 6" id="KW-0812">Transmembrane</keyword>
<evidence type="ECO:0000256" key="3">
    <source>
        <dbReference type="ARBA" id="ARBA00022989"/>
    </source>
</evidence>
<feature type="transmembrane region" description="Helical" evidence="6">
    <location>
        <begin position="241"/>
        <end position="260"/>
    </location>
</feature>
<dbReference type="EMBL" id="CP159218">
    <property type="protein sequence ID" value="XCG64866.1"/>
    <property type="molecule type" value="Genomic_DNA"/>
</dbReference>
<dbReference type="PROSITE" id="PS51012">
    <property type="entry name" value="ABC_TM2"/>
    <property type="match status" value="1"/>
</dbReference>
<gene>
    <name evidence="8" type="ORF">ABLG96_06000</name>
</gene>
<sequence>MTAAQQTASSRLAPYAGRARLEVKQFFRQRDAVIFTFGLPILIYALYGVTMTGTLTLGGQTVDHDTYMLPGLAAAAILLTSFQATTLSVAADRATGGLKRLQTTPMPASAFVAGKVALVLVSSLAQIVLLLLTARIFFDVAGPLSWGRFAAIYFLGCSAGTTCGVAIGWALPNPKGATTVVPALTLAMQFICGVFFIFSALPTWLQLLAQTLPLTWLARGMRAAFLPEPLAAAERGGSWEFPLTMLILAAWAVAGGLLAMRSARWRYV</sequence>
<evidence type="ECO:0000259" key="7">
    <source>
        <dbReference type="PROSITE" id="PS51012"/>
    </source>
</evidence>
<feature type="transmembrane region" description="Helical" evidence="6">
    <location>
        <begin position="32"/>
        <end position="55"/>
    </location>
</feature>
<feature type="transmembrane region" description="Helical" evidence="6">
    <location>
        <begin position="112"/>
        <end position="138"/>
    </location>
</feature>
<reference evidence="8" key="1">
    <citation type="submission" date="2024-05" db="EMBL/GenBank/DDBJ databases">
        <authorList>
            <person name="Cai S.Y."/>
            <person name="Jin L.M."/>
            <person name="Li H.R."/>
        </authorList>
    </citation>
    <scope>NUCLEOTIDE SEQUENCE</scope>
    <source>
        <strain evidence="8">A5-74</strain>
    </source>
</reference>
<dbReference type="PANTHER" id="PTHR43229:SF6">
    <property type="entry name" value="ABC-TYPE MULTIDRUG TRANSPORT SYSTEM, PERMEASE COMPONENT"/>
    <property type="match status" value="1"/>
</dbReference>
<feature type="domain" description="ABC transmembrane type-2" evidence="7">
    <location>
        <begin position="31"/>
        <end position="266"/>
    </location>
</feature>
<keyword evidence="5" id="KW-0046">Antibiotic resistance</keyword>
<protein>
    <recommendedName>
        <fullName evidence="6">Transport permease protein</fullName>
    </recommendedName>
</protein>
<comment type="subcellular location">
    <subcellularLocation>
        <location evidence="6">Cell membrane</location>
        <topology evidence="6">Multi-pass membrane protein</topology>
    </subcellularLocation>
    <subcellularLocation>
        <location evidence="1">Membrane</location>
        <topology evidence="1">Multi-pass membrane protein</topology>
    </subcellularLocation>
</comment>
<name>A0AAU8DUA8_9ACTN</name>
<dbReference type="GO" id="GO:0046677">
    <property type="term" value="P:response to antibiotic"/>
    <property type="evidence" value="ECO:0007669"/>
    <property type="project" value="UniProtKB-KW"/>
</dbReference>
<keyword evidence="4 6" id="KW-0472">Membrane</keyword>
<dbReference type="GO" id="GO:0140359">
    <property type="term" value="F:ABC-type transporter activity"/>
    <property type="evidence" value="ECO:0007669"/>
    <property type="project" value="InterPro"/>
</dbReference>
<feature type="transmembrane region" description="Helical" evidence="6">
    <location>
        <begin position="67"/>
        <end position="91"/>
    </location>
</feature>
<keyword evidence="3 6" id="KW-1133">Transmembrane helix</keyword>
<dbReference type="InterPro" id="IPR000412">
    <property type="entry name" value="ABC_2_transport"/>
</dbReference>
<accession>A0AAU8DUA8</accession>
<dbReference type="RefSeq" id="WP_353650478.1">
    <property type="nucleotide sequence ID" value="NZ_CP159218.1"/>
</dbReference>
<evidence type="ECO:0000256" key="4">
    <source>
        <dbReference type="ARBA" id="ARBA00023136"/>
    </source>
</evidence>
<dbReference type="PANTHER" id="PTHR43229">
    <property type="entry name" value="NODULATION PROTEIN J"/>
    <property type="match status" value="1"/>
</dbReference>
<proteinExistence type="inferred from homology"/>
<dbReference type="Pfam" id="PF01061">
    <property type="entry name" value="ABC2_membrane"/>
    <property type="match status" value="1"/>
</dbReference>
<dbReference type="InterPro" id="IPR013525">
    <property type="entry name" value="ABC2_TM"/>
</dbReference>
<evidence type="ECO:0000256" key="1">
    <source>
        <dbReference type="ARBA" id="ARBA00004141"/>
    </source>
</evidence>
<organism evidence="8">
    <name type="scientific">Nakamurella sp. A5-74</name>
    <dbReference type="NCBI Taxonomy" id="3158264"/>
    <lineage>
        <taxon>Bacteria</taxon>
        <taxon>Bacillati</taxon>
        <taxon>Actinomycetota</taxon>
        <taxon>Actinomycetes</taxon>
        <taxon>Nakamurellales</taxon>
        <taxon>Nakamurellaceae</taxon>
        <taxon>Nakamurella</taxon>
    </lineage>
</organism>
<evidence type="ECO:0000256" key="6">
    <source>
        <dbReference type="RuleBase" id="RU361157"/>
    </source>
</evidence>
<feature type="transmembrane region" description="Helical" evidence="6">
    <location>
        <begin position="183"/>
        <end position="205"/>
    </location>
</feature>
<evidence type="ECO:0000256" key="5">
    <source>
        <dbReference type="ARBA" id="ARBA00023251"/>
    </source>
</evidence>
<dbReference type="AlphaFoldDB" id="A0AAU8DUA8"/>
<dbReference type="GO" id="GO:0043190">
    <property type="term" value="C:ATP-binding cassette (ABC) transporter complex"/>
    <property type="evidence" value="ECO:0007669"/>
    <property type="project" value="InterPro"/>
</dbReference>
<dbReference type="PIRSF" id="PIRSF006648">
    <property type="entry name" value="DrrB"/>
    <property type="match status" value="1"/>
</dbReference>
<evidence type="ECO:0000313" key="8">
    <source>
        <dbReference type="EMBL" id="XCG64866.1"/>
    </source>
</evidence>
<dbReference type="InterPro" id="IPR047817">
    <property type="entry name" value="ABC2_TM_bact-type"/>
</dbReference>
<keyword evidence="6" id="KW-1003">Cell membrane</keyword>
<dbReference type="InterPro" id="IPR051784">
    <property type="entry name" value="Nod_factor_ABC_transporter"/>
</dbReference>